<proteinExistence type="predicted"/>
<name>C3X5F8_9BURK</name>
<dbReference type="NCBIfam" id="TIGR01683">
    <property type="entry name" value="thiS"/>
    <property type="match status" value="1"/>
</dbReference>
<protein>
    <submittedName>
        <fullName evidence="1">Thiamine biosynthesis protein ThiS</fullName>
    </submittedName>
</protein>
<dbReference type="RefSeq" id="WP_005878156.1">
    <property type="nucleotide sequence ID" value="NZ_CABMNL010000001.1"/>
</dbReference>
<keyword evidence="2" id="KW-1185">Reference proteome</keyword>
<comment type="caution">
    <text evidence="1">The sequence shown here is derived from an EMBL/GenBank/DDBJ whole genome shotgun (WGS) entry which is preliminary data.</text>
</comment>
<dbReference type="HOGENOM" id="CLU_174611_2_1_4"/>
<gene>
    <name evidence="1" type="ORF">OFAG_01597</name>
</gene>
<organism evidence="1 2">
    <name type="scientific">Oxalobacter paraformigenes</name>
    <dbReference type="NCBI Taxonomy" id="556268"/>
    <lineage>
        <taxon>Bacteria</taxon>
        <taxon>Pseudomonadati</taxon>
        <taxon>Pseudomonadota</taxon>
        <taxon>Betaproteobacteria</taxon>
        <taxon>Burkholderiales</taxon>
        <taxon>Oxalobacteraceae</taxon>
        <taxon>Oxalobacter</taxon>
    </lineage>
</organism>
<dbReference type="Gene3D" id="3.10.20.30">
    <property type="match status" value="1"/>
</dbReference>
<dbReference type="eggNOG" id="COG2104">
    <property type="taxonomic scope" value="Bacteria"/>
</dbReference>
<dbReference type="PANTHER" id="PTHR34472:SF1">
    <property type="entry name" value="SULFUR CARRIER PROTEIN THIS"/>
    <property type="match status" value="1"/>
</dbReference>
<reference evidence="1" key="1">
    <citation type="submission" date="2011-10" db="EMBL/GenBank/DDBJ databases">
        <title>The Genome Sequence of Oxalobacter formigenes HOxBLS.</title>
        <authorList>
            <consortium name="The Broad Institute Genome Sequencing Platform"/>
            <person name="Earl A."/>
            <person name="Ward D."/>
            <person name="Feldgarden M."/>
            <person name="Gevers D."/>
            <person name="Allison M.J."/>
            <person name="Humphrey S."/>
            <person name="Young S.K."/>
            <person name="Zeng Q."/>
            <person name="Gargeya S."/>
            <person name="Fitzgerald M."/>
            <person name="Haas B."/>
            <person name="Abouelleil A."/>
            <person name="Alvarado L."/>
            <person name="Arachchi H.M."/>
            <person name="Berlin A."/>
            <person name="Brown A."/>
            <person name="Chapman S.B."/>
            <person name="Chen Z."/>
            <person name="Dunbar C."/>
            <person name="Freedman E."/>
            <person name="Gearin G."/>
            <person name="Goldberg J."/>
            <person name="Griggs A."/>
            <person name="Gujja S."/>
            <person name="Heiman D."/>
            <person name="Howarth C."/>
            <person name="Larson L."/>
            <person name="Lui A."/>
            <person name="MacDonald P.J.P."/>
            <person name="Montmayeur A."/>
            <person name="Murphy C."/>
            <person name="Neiman D."/>
            <person name="Pearson M."/>
            <person name="Priest M."/>
            <person name="Roberts A."/>
            <person name="Saif S."/>
            <person name="Shea T."/>
            <person name="Shenoy N."/>
            <person name="Sisk P."/>
            <person name="Stolte C."/>
            <person name="Sykes S."/>
            <person name="Wortman J."/>
            <person name="Nusbaum C."/>
            <person name="Birren B."/>
        </authorList>
    </citation>
    <scope>NUCLEOTIDE SEQUENCE [LARGE SCALE GENOMIC DNA]</scope>
    <source>
        <strain evidence="1">HOxBLS</strain>
    </source>
</reference>
<dbReference type="PANTHER" id="PTHR34472">
    <property type="entry name" value="SULFUR CARRIER PROTEIN THIS"/>
    <property type="match status" value="1"/>
</dbReference>
<dbReference type="InterPro" id="IPR010035">
    <property type="entry name" value="Thi_S"/>
</dbReference>
<evidence type="ECO:0000313" key="1">
    <source>
        <dbReference type="EMBL" id="EEO28444.1"/>
    </source>
</evidence>
<dbReference type="EMBL" id="ACDP02000002">
    <property type="protein sequence ID" value="EEO28444.1"/>
    <property type="molecule type" value="Genomic_DNA"/>
</dbReference>
<dbReference type="InterPro" id="IPR016155">
    <property type="entry name" value="Mopterin_synth/thiamin_S_b"/>
</dbReference>
<accession>C3X5F8</accession>
<dbReference type="SUPFAM" id="SSF54285">
    <property type="entry name" value="MoaD/ThiS"/>
    <property type="match status" value="1"/>
</dbReference>
<dbReference type="Proteomes" id="UP000003973">
    <property type="component" value="Unassembled WGS sequence"/>
</dbReference>
<dbReference type="Pfam" id="PF02597">
    <property type="entry name" value="ThiS"/>
    <property type="match status" value="1"/>
</dbReference>
<sequence length="68" mass="7550">MSIEIRLNGESRQVEDGLTLHDLISSLQLPNRALAVAVNRKVVTRQKWPEYVLQPADQVELVRAIGGG</sequence>
<dbReference type="InterPro" id="IPR003749">
    <property type="entry name" value="ThiS/MoaD-like"/>
</dbReference>
<dbReference type="CDD" id="cd00565">
    <property type="entry name" value="Ubl_ThiS"/>
    <property type="match status" value="1"/>
</dbReference>
<dbReference type="InterPro" id="IPR012675">
    <property type="entry name" value="Beta-grasp_dom_sf"/>
</dbReference>
<evidence type="ECO:0000313" key="2">
    <source>
        <dbReference type="Proteomes" id="UP000003973"/>
    </source>
</evidence>
<dbReference type="AlphaFoldDB" id="C3X5F8"/>